<keyword evidence="3" id="KW-0288">FMN</keyword>
<evidence type="ECO:0000256" key="5">
    <source>
        <dbReference type="ARBA" id="ARBA00023002"/>
    </source>
</evidence>
<proteinExistence type="predicted"/>
<evidence type="ECO:0000256" key="4">
    <source>
        <dbReference type="ARBA" id="ARBA00022857"/>
    </source>
</evidence>
<feature type="domain" description="NADH:flavin oxidoreductase/NADH oxidase N-terminal" evidence="6">
    <location>
        <begin position="4"/>
        <end position="321"/>
    </location>
</feature>
<organism evidence="7 8">
    <name type="scientific">candidate division MSBL1 archaeon SCGC-AAA259I09</name>
    <dbReference type="NCBI Taxonomy" id="1698267"/>
    <lineage>
        <taxon>Archaea</taxon>
        <taxon>Methanobacteriati</taxon>
        <taxon>Methanobacteriota</taxon>
        <taxon>candidate division MSBL1</taxon>
    </lineage>
</organism>
<dbReference type="InterPro" id="IPR044152">
    <property type="entry name" value="YqjM-like"/>
</dbReference>
<accession>A0A133UW16</accession>
<dbReference type="GO" id="GO:0050661">
    <property type="term" value="F:NADP binding"/>
    <property type="evidence" value="ECO:0007669"/>
    <property type="project" value="InterPro"/>
</dbReference>
<dbReference type="InterPro" id="IPR001155">
    <property type="entry name" value="OxRdtase_FMN_N"/>
</dbReference>
<dbReference type="PANTHER" id="PTHR43303">
    <property type="entry name" value="NADPH DEHYDROGENASE C23G7.10C-RELATED"/>
    <property type="match status" value="1"/>
</dbReference>
<keyword evidence="4" id="KW-0521">NADP</keyword>
<keyword evidence="5" id="KW-0560">Oxidoreductase</keyword>
<evidence type="ECO:0000256" key="1">
    <source>
        <dbReference type="ARBA" id="ARBA00001917"/>
    </source>
</evidence>
<name>A0A133UW16_9EURY</name>
<evidence type="ECO:0000256" key="2">
    <source>
        <dbReference type="ARBA" id="ARBA00022630"/>
    </source>
</evidence>
<dbReference type="AlphaFoldDB" id="A0A133UW16"/>
<dbReference type="EMBL" id="LHXR01000002">
    <property type="protein sequence ID" value="KXA98346.1"/>
    <property type="molecule type" value="Genomic_DNA"/>
</dbReference>
<sequence>MVSLLDPLKVNDLVLDNRIVLPPMQTQKATEDGKVTDELKEHYAKRSEGQGLIIIEHSYISPGGRLAKKQLGIHRDDLIPGLKELASTVHEKGTPAVVQINHAGKTANRENVDSIPVGPSPDENVRKLKTREVKELVTRFVKAGERAVKAGFDGVEIHGAHGFLLNQFYSPLTNKRIDEYGGIFEKRIKFPLEVVEEVRNKIGEKTLLYRLGSDDLDPEGTQIKHSKKFAKRLAEAGVDIIDVSGGICGSRPEKLEGEQGYFIPQASEIRKSVDIPVIGVGGIKSPEFANKVVENGSVDLVAVGRAQLADPEWAVKALRKLKN</sequence>
<dbReference type="Proteomes" id="UP000070463">
    <property type="component" value="Unassembled WGS sequence"/>
</dbReference>
<comment type="caution">
    <text evidence="7">The sequence shown here is derived from an EMBL/GenBank/DDBJ whole genome shotgun (WGS) entry which is preliminary data.</text>
</comment>
<keyword evidence="8" id="KW-1185">Reference proteome</keyword>
<gene>
    <name evidence="7" type="ORF">AKJ37_00315</name>
</gene>
<protein>
    <recommendedName>
        <fullName evidence="6">NADH:flavin oxidoreductase/NADH oxidase N-terminal domain-containing protein</fullName>
    </recommendedName>
</protein>
<dbReference type="CDD" id="cd02803">
    <property type="entry name" value="OYE_like_FMN_family"/>
    <property type="match status" value="1"/>
</dbReference>
<keyword evidence="2" id="KW-0285">Flavoprotein</keyword>
<dbReference type="GO" id="GO:0003959">
    <property type="term" value="F:NADPH dehydrogenase activity"/>
    <property type="evidence" value="ECO:0007669"/>
    <property type="project" value="InterPro"/>
</dbReference>
<reference evidence="7 8" key="1">
    <citation type="journal article" date="2016" name="Sci. Rep.">
        <title>Metabolic traits of an uncultured archaeal lineage -MSBL1- from brine pools of the Red Sea.</title>
        <authorList>
            <person name="Mwirichia R."/>
            <person name="Alam I."/>
            <person name="Rashid M."/>
            <person name="Vinu M."/>
            <person name="Ba-Alawi W."/>
            <person name="Anthony Kamau A."/>
            <person name="Kamanda Ngugi D."/>
            <person name="Goker M."/>
            <person name="Klenk H.P."/>
            <person name="Bajic V."/>
            <person name="Stingl U."/>
        </authorList>
    </citation>
    <scope>NUCLEOTIDE SEQUENCE [LARGE SCALE GENOMIC DNA]</scope>
    <source>
        <strain evidence="7">SCGC-AAA259I09</strain>
    </source>
</reference>
<evidence type="ECO:0000256" key="3">
    <source>
        <dbReference type="ARBA" id="ARBA00022643"/>
    </source>
</evidence>
<comment type="cofactor">
    <cofactor evidence="1">
        <name>FMN</name>
        <dbReference type="ChEBI" id="CHEBI:58210"/>
    </cofactor>
</comment>
<dbReference type="Pfam" id="PF00724">
    <property type="entry name" value="Oxidored_FMN"/>
    <property type="match status" value="1"/>
</dbReference>
<evidence type="ECO:0000259" key="6">
    <source>
        <dbReference type="Pfam" id="PF00724"/>
    </source>
</evidence>
<dbReference type="Gene3D" id="3.20.20.70">
    <property type="entry name" value="Aldolase class I"/>
    <property type="match status" value="1"/>
</dbReference>
<dbReference type="PANTHER" id="PTHR43303:SF4">
    <property type="entry name" value="NADPH DEHYDROGENASE C23G7.10C-RELATED"/>
    <property type="match status" value="1"/>
</dbReference>
<dbReference type="InterPro" id="IPR013785">
    <property type="entry name" value="Aldolase_TIM"/>
</dbReference>
<dbReference type="SUPFAM" id="SSF51395">
    <property type="entry name" value="FMN-linked oxidoreductases"/>
    <property type="match status" value="1"/>
</dbReference>
<evidence type="ECO:0000313" key="8">
    <source>
        <dbReference type="Proteomes" id="UP000070463"/>
    </source>
</evidence>
<evidence type="ECO:0000313" key="7">
    <source>
        <dbReference type="EMBL" id="KXA98346.1"/>
    </source>
</evidence>
<dbReference type="GO" id="GO:0010181">
    <property type="term" value="F:FMN binding"/>
    <property type="evidence" value="ECO:0007669"/>
    <property type="project" value="InterPro"/>
</dbReference>